<feature type="domain" description="AMP-dependent synthetase/ligase" evidence="1">
    <location>
        <begin position="122"/>
        <end position="324"/>
    </location>
</feature>
<accession>I3YBH5</accession>
<dbReference type="GO" id="GO:0006631">
    <property type="term" value="P:fatty acid metabolic process"/>
    <property type="evidence" value="ECO:0007669"/>
    <property type="project" value="TreeGrafter"/>
</dbReference>
<feature type="domain" description="AMP-binding enzyme C-terminal" evidence="2">
    <location>
        <begin position="376"/>
        <end position="446"/>
    </location>
</feature>
<dbReference type="eggNOG" id="COG0318">
    <property type="taxonomic scope" value="Bacteria"/>
</dbReference>
<dbReference type="Proteomes" id="UP000006062">
    <property type="component" value="Chromosome"/>
</dbReference>
<dbReference type="Gene3D" id="3.30.300.30">
    <property type="match status" value="1"/>
</dbReference>
<proteinExistence type="predicted"/>
<dbReference type="GO" id="GO:0031956">
    <property type="term" value="F:medium-chain fatty acid-CoA ligase activity"/>
    <property type="evidence" value="ECO:0007669"/>
    <property type="project" value="TreeGrafter"/>
</dbReference>
<reference evidence="3 4" key="1">
    <citation type="submission" date="2012-06" db="EMBL/GenBank/DDBJ databases">
        <title>Complete sequence of Thiocystis violascens DSM 198.</title>
        <authorList>
            <consortium name="US DOE Joint Genome Institute"/>
            <person name="Lucas S."/>
            <person name="Han J."/>
            <person name="Lapidus A."/>
            <person name="Cheng J.-F."/>
            <person name="Goodwin L."/>
            <person name="Pitluck S."/>
            <person name="Peters L."/>
            <person name="Ovchinnikova G."/>
            <person name="Teshima H."/>
            <person name="Detter J.C."/>
            <person name="Han C."/>
            <person name="Tapia R."/>
            <person name="Land M."/>
            <person name="Hauser L."/>
            <person name="Kyrpides N."/>
            <person name="Ivanova N."/>
            <person name="Pagani I."/>
            <person name="Vogl K."/>
            <person name="Liu Z."/>
            <person name="Frigaard N.-U."/>
            <person name="Bryant D."/>
            <person name="Woyke T."/>
        </authorList>
    </citation>
    <scope>NUCLEOTIDE SEQUENCE [LARGE SCALE GENOMIC DNA]</scope>
    <source>
        <strain evidence="4">ATCC 17096 / DSM 198 / 6111</strain>
    </source>
</reference>
<dbReference type="Gene3D" id="3.40.50.12780">
    <property type="entry name" value="N-terminal domain of ligase-like"/>
    <property type="match status" value="1"/>
</dbReference>
<dbReference type="InterPro" id="IPR020845">
    <property type="entry name" value="AMP-binding_CS"/>
</dbReference>
<dbReference type="PANTHER" id="PTHR43201">
    <property type="entry name" value="ACYL-COA SYNTHETASE"/>
    <property type="match status" value="1"/>
</dbReference>
<dbReference type="HOGENOM" id="CLU_000022_59_0_6"/>
<dbReference type="InterPro" id="IPR045851">
    <property type="entry name" value="AMP-bd_C_sf"/>
</dbReference>
<dbReference type="STRING" id="765911.Thivi_2398"/>
<dbReference type="PROSITE" id="PS00455">
    <property type="entry name" value="AMP_BINDING"/>
    <property type="match status" value="1"/>
</dbReference>
<dbReference type="PANTHER" id="PTHR43201:SF32">
    <property type="entry name" value="2-SUCCINYLBENZOATE--COA LIGASE, CHLOROPLASTIC_PEROXISOMAL"/>
    <property type="match status" value="1"/>
</dbReference>
<dbReference type="InterPro" id="IPR042099">
    <property type="entry name" value="ANL_N_sf"/>
</dbReference>
<dbReference type="KEGG" id="tvi:Thivi_2398"/>
<dbReference type="EMBL" id="CP003154">
    <property type="protein sequence ID" value="AFL74343.1"/>
    <property type="molecule type" value="Genomic_DNA"/>
</dbReference>
<evidence type="ECO:0000313" key="3">
    <source>
        <dbReference type="EMBL" id="AFL74343.1"/>
    </source>
</evidence>
<sequence length="461" mass="49362">MIAVPDFTDAPWRSRPGIAFLRGADVWDNHERSLRLARRVDTLRAQGLGANQAVLAPDSPGLDLLLMQLALARIGAALFPYRTGTAETEWRTLAGMTGAEWRWHPDSERLFPTGCGTARTGDAADAIALLIKTSGSSGSPKVAMLTADNLLASALAVNARLGLAPGDLWLTCLRLSHVGGISIGYRCALAGATLLLHEGFAAPAVMADLRARPVTHLSLVPPMLARLLDLDPTPPPHLRVLLVGGQATSRSLVQRALDAGWPIHLTYGMTETATQIATTERLTGTAPESGLVGRLLPGIQVAAPGCASRPARLRIYGAMVMAGYANPSRDPGQGLEDGWFETADLACLADDGQLKVLGRADDLRVIGGNNVSLARVEAVLHEAAGIREVVVVGLDDDIWGHRLVALYRGEIDESSLENWCVRRLSGPERPREFRRLARLPLLPSGKYDRLQLESIACQGLI</sequence>
<dbReference type="Pfam" id="PF00501">
    <property type="entry name" value="AMP-binding"/>
    <property type="match status" value="1"/>
</dbReference>
<evidence type="ECO:0000259" key="1">
    <source>
        <dbReference type="Pfam" id="PF00501"/>
    </source>
</evidence>
<dbReference type="OrthoDB" id="9803968at2"/>
<evidence type="ECO:0000313" key="4">
    <source>
        <dbReference type="Proteomes" id="UP000006062"/>
    </source>
</evidence>
<organism evidence="3 4">
    <name type="scientific">Thiocystis violascens (strain ATCC 17096 / DSM 198 / 6111)</name>
    <name type="common">Chromatium violascens</name>
    <dbReference type="NCBI Taxonomy" id="765911"/>
    <lineage>
        <taxon>Bacteria</taxon>
        <taxon>Pseudomonadati</taxon>
        <taxon>Pseudomonadota</taxon>
        <taxon>Gammaproteobacteria</taxon>
        <taxon>Chromatiales</taxon>
        <taxon>Chromatiaceae</taxon>
        <taxon>Thiocystis</taxon>
    </lineage>
</organism>
<protein>
    <submittedName>
        <fullName evidence="3">Acyl-CoA synthetase (AMP-forming)/AMP-acid ligase II</fullName>
        <ecNumber evidence="3">6.2.1.26</ecNumber>
    </submittedName>
</protein>
<evidence type="ECO:0000259" key="2">
    <source>
        <dbReference type="Pfam" id="PF13193"/>
    </source>
</evidence>
<dbReference type="InterPro" id="IPR000873">
    <property type="entry name" value="AMP-dep_synth/lig_dom"/>
</dbReference>
<gene>
    <name evidence="3" type="ordered locus">Thivi_2398</name>
</gene>
<dbReference type="EC" id="6.2.1.26" evidence="3"/>
<name>I3YBH5_THIV6</name>
<dbReference type="GO" id="GO:0008756">
    <property type="term" value="F:o-succinylbenzoate-CoA ligase activity"/>
    <property type="evidence" value="ECO:0007669"/>
    <property type="project" value="UniProtKB-EC"/>
</dbReference>
<dbReference type="RefSeq" id="WP_014778788.1">
    <property type="nucleotide sequence ID" value="NC_018012.1"/>
</dbReference>
<keyword evidence="4" id="KW-1185">Reference proteome</keyword>
<dbReference type="AlphaFoldDB" id="I3YBH5"/>
<dbReference type="Pfam" id="PF13193">
    <property type="entry name" value="AMP-binding_C"/>
    <property type="match status" value="1"/>
</dbReference>
<keyword evidence="3" id="KW-0436">Ligase</keyword>
<dbReference type="SUPFAM" id="SSF56801">
    <property type="entry name" value="Acetyl-CoA synthetase-like"/>
    <property type="match status" value="1"/>
</dbReference>
<dbReference type="InterPro" id="IPR025110">
    <property type="entry name" value="AMP-bd_C"/>
</dbReference>